<reference evidence="2 3" key="1">
    <citation type="submission" date="2020-05" db="EMBL/GenBank/DDBJ databases">
        <title>Genome sequencing of Spirosoma sp. TS118.</title>
        <authorList>
            <person name="Lee J.-H."/>
            <person name="Jeong S."/>
            <person name="Zhao L."/>
            <person name="Jung J.-H."/>
            <person name="Kim M.-K."/>
            <person name="Lim S."/>
        </authorList>
    </citation>
    <scope>NUCLEOTIDE SEQUENCE [LARGE SCALE GENOMIC DNA]</scope>
    <source>
        <strain evidence="2 3">TS118</strain>
    </source>
</reference>
<keyword evidence="3" id="KW-1185">Reference proteome</keyword>
<evidence type="ECO:0000313" key="3">
    <source>
        <dbReference type="Proteomes" id="UP000502756"/>
    </source>
</evidence>
<name>A0A6M5YCW8_9BACT</name>
<dbReference type="AlphaFoldDB" id="A0A6M5YCW8"/>
<proteinExistence type="predicted"/>
<protein>
    <submittedName>
        <fullName evidence="2">Uncharacterized protein</fullName>
    </submittedName>
</protein>
<gene>
    <name evidence="2" type="ORF">HNV11_22190</name>
</gene>
<dbReference type="Proteomes" id="UP000502756">
    <property type="component" value="Chromosome"/>
</dbReference>
<feature type="chain" id="PRO_5026951665" evidence="1">
    <location>
        <begin position="21"/>
        <end position="82"/>
    </location>
</feature>
<evidence type="ECO:0000313" key="2">
    <source>
        <dbReference type="EMBL" id="QJW91897.1"/>
    </source>
</evidence>
<dbReference type="KEGG" id="stae:HNV11_22190"/>
<dbReference type="RefSeq" id="WP_171741748.1">
    <property type="nucleotide sequence ID" value="NZ_CP053435.1"/>
</dbReference>
<dbReference type="EMBL" id="CP053435">
    <property type="protein sequence ID" value="QJW91897.1"/>
    <property type="molecule type" value="Genomic_DNA"/>
</dbReference>
<accession>A0A6M5YCW8</accession>
<evidence type="ECO:0000256" key="1">
    <source>
        <dbReference type="SAM" id="SignalP"/>
    </source>
</evidence>
<organism evidence="2 3">
    <name type="scientific">Spirosoma taeanense</name>
    <dbReference type="NCBI Taxonomy" id="2735870"/>
    <lineage>
        <taxon>Bacteria</taxon>
        <taxon>Pseudomonadati</taxon>
        <taxon>Bacteroidota</taxon>
        <taxon>Cytophagia</taxon>
        <taxon>Cytophagales</taxon>
        <taxon>Cytophagaceae</taxon>
        <taxon>Spirosoma</taxon>
    </lineage>
</organism>
<feature type="signal peptide" evidence="1">
    <location>
        <begin position="1"/>
        <end position="20"/>
    </location>
</feature>
<sequence>MKTLLVVGTLLMGVSGQALSMGHPHNLFAARKQMKAKASVVAHRPKVTSVVSCWQPVVKIDKSAWSKRLLAALSAIRPAQAD</sequence>
<keyword evidence="1" id="KW-0732">Signal</keyword>